<accession>X0Y154</accession>
<dbReference type="NCBIfam" id="TIGR04336">
    <property type="entry name" value="AmmeMemoSam_B"/>
    <property type="match status" value="1"/>
</dbReference>
<gene>
    <name evidence="1" type="ORF">S01H1_82402</name>
</gene>
<sequence length="65" mass="6715">MDPAGLLETVDENNISMCGVIPTTITLIAAKELGATKANLVAYATSGDVSGDYSYVVGYAGFIIQ</sequence>
<protein>
    <recommendedName>
        <fullName evidence="2">AmmeMemoRadiSam system protein B</fullName>
    </recommendedName>
</protein>
<evidence type="ECO:0000313" key="1">
    <source>
        <dbReference type="EMBL" id="GAG49559.1"/>
    </source>
</evidence>
<proteinExistence type="predicted"/>
<dbReference type="InterPro" id="IPR002737">
    <property type="entry name" value="MEMO1_fam"/>
</dbReference>
<name>X0Y154_9ZZZZ</name>
<dbReference type="Gene3D" id="3.40.830.10">
    <property type="entry name" value="LigB-like"/>
    <property type="match status" value="1"/>
</dbReference>
<organism evidence="1">
    <name type="scientific">marine sediment metagenome</name>
    <dbReference type="NCBI Taxonomy" id="412755"/>
    <lineage>
        <taxon>unclassified sequences</taxon>
        <taxon>metagenomes</taxon>
        <taxon>ecological metagenomes</taxon>
    </lineage>
</organism>
<dbReference type="AlphaFoldDB" id="X0Y154"/>
<evidence type="ECO:0008006" key="2">
    <source>
        <dbReference type="Google" id="ProtNLM"/>
    </source>
</evidence>
<comment type="caution">
    <text evidence="1">The sequence shown here is derived from an EMBL/GenBank/DDBJ whole genome shotgun (WGS) entry which is preliminary data.</text>
</comment>
<reference evidence="1" key="1">
    <citation type="journal article" date="2014" name="Front. Microbiol.">
        <title>High frequency of phylogenetically diverse reductive dehalogenase-homologous genes in deep subseafloor sedimentary metagenomes.</title>
        <authorList>
            <person name="Kawai M."/>
            <person name="Futagami T."/>
            <person name="Toyoda A."/>
            <person name="Takaki Y."/>
            <person name="Nishi S."/>
            <person name="Hori S."/>
            <person name="Arai W."/>
            <person name="Tsubouchi T."/>
            <person name="Morono Y."/>
            <person name="Uchiyama I."/>
            <person name="Ito T."/>
            <person name="Fujiyama A."/>
            <person name="Inagaki F."/>
            <person name="Takami H."/>
        </authorList>
    </citation>
    <scope>NUCLEOTIDE SEQUENCE</scope>
    <source>
        <strain evidence="1">Expedition CK06-06</strain>
    </source>
</reference>
<dbReference type="Pfam" id="PF01875">
    <property type="entry name" value="Memo"/>
    <property type="match status" value="1"/>
</dbReference>
<dbReference type="EMBL" id="BARS01055854">
    <property type="protein sequence ID" value="GAG49559.1"/>
    <property type="molecule type" value="Genomic_DNA"/>
</dbReference>